<keyword evidence="5" id="KW-1185">Reference proteome</keyword>
<dbReference type="InterPro" id="IPR011599">
    <property type="entry name" value="PFD_alpha_archaea"/>
</dbReference>
<dbReference type="InterPro" id="IPR004127">
    <property type="entry name" value="Prefoldin_subunit_alpha"/>
</dbReference>
<evidence type="ECO:0000256" key="3">
    <source>
        <dbReference type="SAM" id="MobiDB-lite"/>
    </source>
</evidence>
<dbReference type="GO" id="GO:1990113">
    <property type="term" value="P:RNA polymerase I assembly"/>
    <property type="evidence" value="ECO:0007669"/>
    <property type="project" value="TreeGrafter"/>
</dbReference>
<evidence type="ECO:0000313" key="5">
    <source>
        <dbReference type="Proteomes" id="UP001309876"/>
    </source>
</evidence>
<evidence type="ECO:0000256" key="2">
    <source>
        <dbReference type="SAM" id="Coils"/>
    </source>
</evidence>
<dbReference type="CDD" id="cd23157">
    <property type="entry name" value="Prefoldin_5"/>
    <property type="match status" value="1"/>
</dbReference>
<dbReference type="PANTHER" id="PTHR12674">
    <property type="entry name" value="PREFOLDIN SUBUNIT 5"/>
    <property type="match status" value="1"/>
</dbReference>
<dbReference type="NCBIfam" id="TIGR00293">
    <property type="entry name" value="prefoldin subunit alpha"/>
    <property type="match status" value="1"/>
</dbReference>
<keyword evidence="2" id="KW-0175">Coiled coil</keyword>
<dbReference type="Proteomes" id="UP001309876">
    <property type="component" value="Unassembled WGS sequence"/>
</dbReference>
<organism evidence="4 5">
    <name type="scientific">Lithohypha guttulata</name>
    <dbReference type="NCBI Taxonomy" id="1690604"/>
    <lineage>
        <taxon>Eukaryota</taxon>
        <taxon>Fungi</taxon>
        <taxon>Dikarya</taxon>
        <taxon>Ascomycota</taxon>
        <taxon>Pezizomycotina</taxon>
        <taxon>Eurotiomycetes</taxon>
        <taxon>Chaetothyriomycetidae</taxon>
        <taxon>Chaetothyriales</taxon>
        <taxon>Trichomeriaceae</taxon>
        <taxon>Lithohypha</taxon>
    </lineage>
</organism>
<comment type="caution">
    <text evidence="4">The sequence shown here is derived from an EMBL/GenBank/DDBJ whole genome shotgun (WGS) entry which is preliminary data.</text>
</comment>
<dbReference type="GO" id="GO:0016272">
    <property type="term" value="C:prefoldin complex"/>
    <property type="evidence" value="ECO:0007669"/>
    <property type="project" value="InterPro"/>
</dbReference>
<protein>
    <submittedName>
        <fullName evidence="4">Subunit of tubulin prefoldin</fullName>
    </submittedName>
</protein>
<dbReference type="EMBL" id="JAVRRJ010000004">
    <property type="protein sequence ID" value="KAK5085279.1"/>
    <property type="molecule type" value="Genomic_DNA"/>
</dbReference>
<accession>A0AAN7SZF2</accession>
<dbReference type="GO" id="GO:0005737">
    <property type="term" value="C:cytoplasm"/>
    <property type="evidence" value="ECO:0007669"/>
    <property type="project" value="TreeGrafter"/>
</dbReference>
<dbReference type="PANTHER" id="PTHR12674:SF2">
    <property type="entry name" value="PREFOLDIN SUBUNIT 5"/>
    <property type="match status" value="1"/>
</dbReference>
<dbReference type="GO" id="GO:1990114">
    <property type="term" value="P:RNA polymerase II core complex assembly"/>
    <property type="evidence" value="ECO:0007669"/>
    <property type="project" value="TreeGrafter"/>
</dbReference>
<reference evidence="4 5" key="1">
    <citation type="submission" date="2023-08" db="EMBL/GenBank/DDBJ databases">
        <title>Black Yeasts Isolated from many extreme environments.</title>
        <authorList>
            <person name="Coleine C."/>
            <person name="Stajich J.E."/>
            <person name="Selbmann L."/>
        </authorList>
    </citation>
    <scope>NUCLEOTIDE SEQUENCE [LARGE SCALE GENOMIC DNA]</scope>
    <source>
        <strain evidence="4 5">CCFEE 5910</strain>
    </source>
</reference>
<feature type="coiled-coil region" evidence="2">
    <location>
        <begin position="26"/>
        <end position="53"/>
    </location>
</feature>
<feature type="region of interest" description="Disordered" evidence="3">
    <location>
        <begin position="157"/>
        <end position="178"/>
    </location>
</feature>
<dbReference type="Pfam" id="PF02996">
    <property type="entry name" value="Prefoldin"/>
    <property type="match status" value="1"/>
</dbReference>
<name>A0AAN7SZF2_9EURO</name>
<comment type="similarity">
    <text evidence="1">Belongs to the prefoldin subunit alpha family.</text>
</comment>
<evidence type="ECO:0000313" key="4">
    <source>
        <dbReference type="EMBL" id="KAK5085279.1"/>
    </source>
</evidence>
<dbReference type="InterPro" id="IPR009053">
    <property type="entry name" value="Prefoldin"/>
</dbReference>
<dbReference type="GO" id="GO:0006457">
    <property type="term" value="P:protein folding"/>
    <property type="evidence" value="ECO:0007669"/>
    <property type="project" value="InterPro"/>
</dbReference>
<dbReference type="AlphaFoldDB" id="A0AAN7SZF2"/>
<proteinExistence type="inferred from homology"/>
<dbReference type="SUPFAM" id="SSF46579">
    <property type="entry name" value="Prefoldin"/>
    <property type="match status" value="1"/>
</dbReference>
<gene>
    <name evidence="4" type="primary">GIM5</name>
    <name evidence="4" type="ORF">LTR05_004560</name>
</gene>
<dbReference type="Gene3D" id="1.10.287.370">
    <property type="match status" value="1"/>
</dbReference>
<evidence type="ECO:0000256" key="1">
    <source>
        <dbReference type="ARBA" id="ARBA00010048"/>
    </source>
</evidence>
<dbReference type="GO" id="GO:1990115">
    <property type="term" value="P:RNA polymerase III assembly"/>
    <property type="evidence" value="ECO:0007669"/>
    <property type="project" value="TreeGrafter"/>
</dbReference>
<sequence>MSTQTQPRTGSNAQQQQALDISTLPVEQLSQLQQRLSQELEHLSNSHARLRAAQARFKDCIRSIKDGVQGKTAETPLLIPLTTSLYVPARPTKTGTVLVDVGTGYYVSKSTSAATTFYEGKVKDLDKNLSDIERAVGAKNGDLRVVEDVLRGKVLAEQQQAGQGGGGKDGEQGIPKGK</sequence>
<dbReference type="GO" id="GO:0051082">
    <property type="term" value="F:unfolded protein binding"/>
    <property type="evidence" value="ECO:0007669"/>
    <property type="project" value="InterPro"/>
</dbReference>